<dbReference type="InterPro" id="IPR029063">
    <property type="entry name" value="SAM-dependent_MTases_sf"/>
</dbReference>
<keyword evidence="3" id="KW-1185">Reference proteome</keyword>
<reference evidence="3" key="1">
    <citation type="journal article" date="2019" name="Int. J. Syst. Evol. Microbiol.">
        <title>The Global Catalogue of Microorganisms (GCM) 10K type strain sequencing project: providing services to taxonomists for standard genome sequencing and annotation.</title>
        <authorList>
            <consortium name="The Broad Institute Genomics Platform"/>
            <consortium name="The Broad Institute Genome Sequencing Center for Infectious Disease"/>
            <person name="Wu L."/>
            <person name="Ma J."/>
        </authorList>
    </citation>
    <scope>NUCLEOTIDE SEQUENCE [LARGE SCALE GENOMIC DNA]</scope>
    <source>
        <strain evidence="3">JCM 9373</strain>
    </source>
</reference>
<dbReference type="InterPro" id="IPR013216">
    <property type="entry name" value="Methyltransf_11"/>
</dbReference>
<organism evidence="2 3">
    <name type="scientific">Planomonospora alba</name>
    <dbReference type="NCBI Taxonomy" id="161354"/>
    <lineage>
        <taxon>Bacteria</taxon>
        <taxon>Bacillati</taxon>
        <taxon>Actinomycetota</taxon>
        <taxon>Actinomycetes</taxon>
        <taxon>Streptosporangiales</taxon>
        <taxon>Streptosporangiaceae</taxon>
        <taxon>Planomonospora</taxon>
    </lineage>
</organism>
<evidence type="ECO:0000313" key="3">
    <source>
        <dbReference type="Proteomes" id="UP001500320"/>
    </source>
</evidence>
<dbReference type="SUPFAM" id="SSF53335">
    <property type="entry name" value="S-adenosyl-L-methionine-dependent methyltransferases"/>
    <property type="match status" value="1"/>
</dbReference>
<dbReference type="Gene3D" id="3.40.50.150">
    <property type="entry name" value="Vaccinia Virus protein VP39"/>
    <property type="match status" value="1"/>
</dbReference>
<accession>A0ABP6NJ19</accession>
<gene>
    <name evidence="2" type="ORF">GCM10010466_40490</name>
</gene>
<evidence type="ECO:0000259" key="1">
    <source>
        <dbReference type="Pfam" id="PF08241"/>
    </source>
</evidence>
<feature type="domain" description="Methyltransferase type 11" evidence="1">
    <location>
        <begin position="42"/>
        <end position="140"/>
    </location>
</feature>
<dbReference type="EMBL" id="BAAAUT010000032">
    <property type="protein sequence ID" value="GAA3145337.1"/>
    <property type="molecule type" value="Genomic_DNA"/>
</dbReference>
<dbReference type="CDD" id="cd02440">
    <property type="entry name" value="AdoMet_MTases"/>
    <property type="match status" value="1"/>
</dbReference>
<dbReference type="Proteomes" id="UP001500320">
    <property type="component" value="Unassembled WGS sequence"/>
</dbReference>
<protein>
    <recommendedName>
        <fullName evidence="1">Methyltransferase type 11 domain-containing protein</fullName>
    </recommendedName>
</protein>
<evidence type="ECO:0000313" key="2">
    <source>
        <dbReference type="EMBL" id="GAA3145337.1"/>
    </source>
</evidence>
<dbReference type="RefSeq" id="WP_344861781.1">
    <property type="nucleotide sequence ID" value="NZ_BAAAUT010000032.1"/>
</dbReference>
<proteinExistence type="predicted"/>
<dbReference type="PANTHER" id="PTHR43591">
    <property type="entry name" value="METHYLTRANSFERASE"/>
    <property type="match status" value="1"/>
</dbReference>
<dbReference type="Pfam" id="PF08241">
    <property type="entry name" value="Methyltransf_11"/>
    <property type="match status" value="1"/>
</dbReference>
<name>A0ABP6NJ19_9ACTN</name>
<comment type="caution">
    <text evidence="2">The sequence shown here is derived from an EMBL/GenBank/DDBJ whole genome shotgun (WGS) entry which is preliminary data.</text>
</comment>
<sequence length="184" mass="20903">MSYFEGRSGERYDRRAARLNRPLFRRICRDLAAVAPRDGAVLDAGTGSGHLLLELARVRPDLRLTGVDLSKDMIAIGRRHVRAAALEDRITLDVADVAELPYPDDRFDLVVSTLSMHHWDRVERAVAEFSRVLRPEGALWVYDFRFVSAGRLAQAVRERFPGRTMRRTPVRALLPFPVFAAYTV</sequence>